<evidence type="ECO:0000313" key="3">
    <source>
        <dbReference type="Proteomes" id="UP000694410"/>
    </source>
</evidence>
<reference evidence="2" key="2">
    <citation type="submission" date="2025-09" db="UniProtKB">
        <authorList>
            <consortium name="Ensembl"/>
        </authorList>
    </citation>
    <scope>IDENTIFICATION</scope>
</reference>
<evidence type="ECO:0000313" key="2">
    <source>
        <dbReference type="Ensembl" id="ENSCCEP00000011995.1"/>
    </source>
</evidence>
<accession>A0A8C0UP15</accession>
<reference evidence="2" key="1">
    <citation type="submission" date="2025-08" db="UniProtKB">
        <authorList>
            <consortium name="Ensembl"/>
        </authorList>
    </citation>
    <scope>IDENTIFICATION</scope>
</reference>
<sequence>MPAVASVPKELYLSTSLKDLNKKTEVKPEKTSTKSYVQSALKIFKAAEESRLDGDEEKAYILYMKYVAVYNLIRKRPDFKQQQDYFHSILGPTNLKKALDEAEILSDSLKLRPLIDVFHHRYFLSIPYEECKRRRSSRNYTVPDPPGLFDGHVWPMYVKHRKIMEELGVDVVHLNGTKSKEELFNDVYGQIQNKIEELLNTQK</sequence>
<dbReference type="AlphaFoldDB" id="A0A8C0UP15"/>
<dbReference type="SUPFAM" id="SSF52540">
    <property type="entry name" value="P-loop containing nucleoside triphosphate hydrolases"/>
    <property type="match status" value="1"/>
</dbReference>
<dbReference type="Pfam" id="PF08969">
    <property type="entry name" value="USP8_dimer"/>
    <property type="match status" value="1"/>
</dbReference>
<protein>
    <submittedName>
        <fullName evidence="2">Ubiquitin specific peptidase 8</fullName>
    </submittedName>
</protein>
<dbReference type="Ensembl" id="ENSCCET00000018700.1">
    <property type="protein sequence ID" value="ENSCCEP00000011995.1"/>
    <property type="gene ID" value="ENSCCEG00000011629.1"/>
</dbReference>
<dbReference type="FunFam" id="1.20.58.80:FF:000011">
    <property type="entry name" value="Ubiquitin carboxyl-terminal hydrolase 8"/>
    <property type="match status" value="1"/>
</dbReference>
<dbReference type="GO" id="GO:0016579">
    <property type="term" value="P:protein deubiquitination"/>
    <property type="evidence" value="ECO:0007669"/>
    <property type="project" value="UniProtKB-ARBA"/>
</dbReference>
<name>A0A8C0UP15_CYACU</name>
<dbReference type="InterPro" id="IPR027417">
    <property type="entry name" value="P-loop_NTPase"/>
</dbReference>
<keyword evidence="3" id="KW-1185">Reference proteome</keyword>
<proteinExistence type="predicted"/>
<evidence type="ECO:0000259" key="1">
    <source>
        <dbReference type="Pfam" id="PF08969"/>
    </source>
</evidence>
<gene>
    <name evidence="2" type="primary">USP8</name>
</gene>
<organism evidence="2 3">
    <name type="scientific">Cyanistes caeruleus</name>
    <name type="common">Eurasian blue tit</name>
    <name type="synonym">Parus caeruleus</name>
    <dbReference type="NCBI Taxonomy" id="156563"/>
    <lineage>
        <taxon>Eukaryota</taxon>
        <taxon>Metazoa</taxon>
        <taxon>Chordata</taxon>
        <taxon>Craniata</taxon>
        <taxon>Vertebrata</taxon>
        <taxon>Euteleostomi</taxon>
        <taxon>Archelosauria</taxon>
        <taxon>Archosauria</taxon>
        <taxon>Dinosauria</taxon>
        <taxon>Saurischia</taxon>
        <taxon>Theropoda</taxon>
        <taxon>Coelurosauria</taxon>
        <taxon>Aves</taxon>
        <taxon>Neognathae</taxon>
        <taxon>Neoaves</taxon>
        <taxon>Telluraves</taxon>
        <taxon>Australaves</taxon>
        <taxon>Passeriformes</taxon>
        <taxon>Paridae</taxon>
        <taxon>Cyanistes</taxon>
    </lineage>
</organism>
<dbReference type="InterPro" id="IPR015063">
    <property type="entry name" value="USP8_dimer"/>
</dbReference>
<dbReference type="Gene3D" id="1.20.58.80">
    <property type="entry name" value="Phosphotransferase system, lactose/cellobiose-type IIA subunit"/>
    <property type="match status" value="1"/>
</dbReference>
<dbReference type="SUPFAM" id="SSF140856">
    <property type="entry name" value="USP8 N-terminal domain-like"/>
    <property type="match status" value="1"/>
</dbReference>
<feature type="domain" description="USP8 dimerisation" evidence="1">
    <location>
        <begin position="8"/>
        <end position="112"/>
    </location>
</feature>
<dbReference type="Proteomes" id="UP000694410">
    <property type="component" value="Unplaced"/>
</dbReference>